<reference evidence="2" key="1">
    <citation type="journal article" date="2014" name="Int. J. Syst. Evol. Microbiol.">
        <title>Complete genome sequence of Corynebacterium casei LMG S-19264T (=DSM 44701T), isolated from a smear-ripened cheese.</title>
        <authorList>
            <consortium name="US DOE Joint Genome Institute (JGI-PGF)"/>
            <person name="Walter F."/>
            <person name="Albersmeier A."/>
            <person name="Kalinowski J."/>
            <person name="Ruckert C."/>
        </authorList>
    </citation>
    <scope>NUCLEOTIDE SEQUENCE</scope>
    <source>
        <strain evidence="2">CGMCC 1.15360</strain>
    </source>
</reference>
<name>A0A916YU19_9SPHN</name>
<proteinExistence type="predicted"/>
<dbReference type="EMBL" id="BMIP01000001">
    <property type="protein sequence ID" value="GGD61486.1"/>
    <property type="molecule type" value="Genomic_DNA"/>
</dbReference>
<evidence type="ECO:0000313" key="2">
    <source>
        <dbReference type="EMBL" id="GGD61486.1"/>
    </source>
</evidence>
<dbReference type="AlphaFoldDB" id="A0A916YU19"/>
<evidence type="ECO:0000313" key="3">
    <source>
        <dbReference type="Proteomes" id="UP000612349"/>
    </source>
</evidence>
<gene>
    <name evidence="2" type="ORF">GCM10010990_08710</name>
</gene>
<accession>A0A916YU19</accession>
<reference evidence="2" key="2">
    <citation type="submission" date="2020-09" db="EMBL/GenBank/DDBJ databases">
        <authorList>
            <person name="Sun Q."/>
            <person name="Zhou Y."/>
        </authorList>
    </citation>
    <scope>NUCLEOTIDE SEQUENCE</scope>
    <source>
        <strain evidence="2">CGMCC 1.15360</strain>
    </source>
</reference>
<sequence length="321" mass="33256">MLLGSACLAACGGGGSGGGGSSPVVTPSPSPTPTPTPSGPSYTAYADLTGSQQFKMACQTLDQGSGVFQLGPPMAFYTDPGVTLSYDASQDSYTLSNYGVEESFGSADIDSSVTNPEIEIAYAKDDGTGFTSRLLIAAPQPGGQAVDYSRALYAFVKNVNTGYVETSSCNFGVPTLLTDTPSQSPITFTDFTTRGTLYRIYPDATFAVYNLSGSSQTMSANATTGEITISLALSGELVSVNGTSTVPASIDLGTYGATINIDGETQGFGGIFNYEDPTLFAPFEGWFYGPQGTEAAFAAGIQDTDENNVRTIGTFSFFAAR</sequence>
<dbReference type="Proteomes" id="UP000612349">
    <property type="component" value="Unassembled WGS sequence"/>
</dbReference>
<comment type="caution">
    <text evidence="2">The sequence shown here is derived from an EMBL/GenBank/DDBJ whole genome shotgun (WGS) entry which is preliminary data.</text>
</comment>
<feature type="compositionally biased region" description="Pro residues" evidence="1">
    <location>
        <begin position="26"/>
        <end position="38"/>
    </location>
</feature>
<protein>
    <recommendedName>
        <fullName evidence="4">Transferrin-binding protein B C-lobe/N-lobe beta barrel domain-containing protein</fullName>
    </recommendedName>
</protein>
<feature type="region of interest" description="Disordered" evidence="1">
    <location>
        <begin position="14"/>
        <end position="41"/>
    </location>
</feature>
<keyword evidence="3" id="KW-1185">Reference proteome</keyword>
<organism evidence="2 3">
    <name type="scientific">Croceicoccus mobilis</name>
    <dbReference type="NCBI Taxonomy" id="1703339"/>
    <lineage>
        <taxon>Bacteria</taxon>
        <taxon>Pseudomonadati</taxon>
        <taxon>Pseudomonadota</taxon>
        <taxon>Alphaproteobacteria</taxon>
        <taxon>Sphingomonadales</taxon>
        <taxon>Erythrobacteraceae</taxon>
        <taxon>Croceicoccus</taxon>
    </lineage>
</organism>
<evidence type="ECO:0000256" key="1">
    <source>
        <dbReference type="SAM" id="MobiDB-lite"/>
    </source>
</evidence>
<evidence type="ECO:0008006" key="4">
    <source>
        <dbReference type="Google" id="ProtNLM"/>
    </source>
</evidence>